<gene>
    <name evidence="1" type="ORF">KIL84_005101</name>
</gene>
<accession>A0A9D3XLK6</accession>
<comment type="caution">
    <text evidence="1">The sequence shown here is derived from an EMBL/GenBank/DDBJ whole genome shotgun (WGS) entry which is preliminary data.</text>
</comment>
<evidence type="ECO:0000313" key="1">
    <source>
        <dbReference type="EMBL" id="KAH1181375.1"/>
    </source>
</evidence>
<organism evidence="1 2">
    <name type="scientific">Mauremys mutica</name>
    <name type="common">yellowpond turtle</name>
    <dbReference type="NCBI Taxonomy" id="74926"/>
    <lineage>
        <taxon>Eukaryota</taxon>
        <taxon>Metazoa</taxon>
        <taxon>Chordata</taxon>
        <taxon>Craniata</taxon>
        <taxon>Vertebrata</taxon>
        <taxon>Euteleostomi</taxon>
        <taxon>Archelosauria</taxon>
        <taxon>Testudinata</taxon>
        <taxon>Testudines</taxon>
        <taxon>Cryptodira</taxon>
        <taxon>Durocryptodira</taxon>
        <taxon>Testudinoidea</taxon>
        <taxon>Geoemydidae</taxon>
        <taxon>Geoemydinae</taxon>
        <taxon>Mauremys</taxon>
    </lineage>
</organism>
<proteinExistence type="predicted"/>
<keyword evidence="2" id="KW-1185">Reference proteome</keyword>
<protein>
    <submittedName>
        <fullName evidence="1">Uncharacterized protein</fullName>
    </submittedName>
</protein>
<dbReference type="AlphaFoldDB" id="A0A9D3XLK6"/>
<dbReference type="EMBL" id="JAHDVG010000468">
    <property type="protein sequence ID" value="KAH1181375.1"/>
    <property type="molecule type" value="Genomic_DNA"/>
</dbReference>
<sequence>MVGKQTPAVAPAQLVRAALAALQHTASAEGPVSAQLHLGLQDSIQVLGRPSVMQRDGFSGTAAETCLRQTANQFQGRKFCTHRYLQAALSLTVSLPPSLTKDVTFLCRAAVGTLEELSLGGEGSCGDSH</sequence>
<evidence type="ECO:0000313" key="2">
    <source>
        <dbReference type="Proteomes" id="UP000827986"/>
    </source>
</evidence>
<name>A0A9D3XLK6_9SAUR</name>
<reference evidence="1" key="1">
    <citation type="submission" date="2021-09" db="EMBL/GenBank/DDBJ databases">
        <title>The genome of Mauremys mutica provides insights into the evolution of semi-aquatic lifestyle.</title>
        <authorList>
            <person name="Gong S."/>
            <person name="Gao Y."/>
        </authorList>
    </citation>
    <scope>NUCLEOTIDE SEQUENCE</scope>
    <source>
        <strain evidence="1">MM-2020</strain>
        <tissue evidence="1">Muscle</tissue>
    </source>
</reference>
<dbReference type="Proteomes" id="UP000827986">
    <property type="component" value="Unassembled WGS sequence"/>
</dbReference>